<dbReference type="HAMAP" id="MF_00103">
    <property type="entry name" value="Fapy_DNA_glycosyl"/>
    <property type="match status" value="1"/>
</dbReference>
<dbReference type="NCBIfam" id="TIGR00577">
    <property type="entry name" value="fpg"/>
    <property type="match status" value="1"/>
</dbReference>
<dbReference type="PROSITE" id="PS51066">
    <property type="entry name" value="ZF_FPG_2"/>
    <property type="match status" value="1"/>
</dbReference>
<dbReference type="Gene3D" id="1.10.8.50">
    <property type="match status" value="1"/>
</dbReference>
<dbReference type="SUPFAM" id="SSF46946">
    <property type="entry name" value="S13-like H2TH domain"/>
    <property type="match status" value="1"/>
</dbReference>
<dbReference type="GO" id="GO:0034039">
    <property type="term" value="F:8-oxo-7,8-dihydroguanine DNA N-glycosylase activity"/>
    <property type="evidence" value="ECO:0007669"/>
    <property type="project" value="TreeGrafter"/>
</dbReference>
<feature type="domain" description="FPG-type" evidence="16">
    <location>
        <begin position="237"/>
        <end position="271"/>
    </location>
</feature>
<reference evidence="18" key="1">
    <citation type="submission" date="2020-05" db="EMBL/GenBank/DDBJ databases">
        <authorList>
            <person name="Chiriac C."/>
            <person name="Salcher M."/>
            <person name="Ghai R."/>
            <person name="Kavagutti S V."/>
        </authorList>
    </citation>
    <scope>NUCLEOTIDE SEQUENCE</scope>
</reference>
<comment type="similarity">
    <text evidence="3">Belongs to the FPG family.</text>
</comment>
<evidence type="ECO:0000256" key="8">
    <source>
        <dbReference type="ARBA" id="ARBA00022801"/>
    </source>
</evidence>
<keyword evidence="11" id="KW-0234">DNA repair</keyword>
<dbReference type="SMART" id="SM00898">
    <property type="entry name" value="Fapy_DNA_glyco"/>
    <property type="match status" value="1"/>
</dbReference>
<dbReference type="FunFam" id="1.10.8.50:FF:000003">
    <property type="entry name" value="Formamidopyrimidine-DNA glycosylase"/>
    <property type="match status" value="1"/>
</dbReference>
<dbReference type="PANTHER" id="PTHR22993">
    <property type="entry name" value="FORMAMIDOPYRIMIDINE-DNA GLYCOSYLASE"/>
    <property type="match status" value="1"/>
</dbReference>
<evidence type="ECO:0000256" key="11">
    <source>
        <dbReference type="ARBA" id="ARBA00023204"/>
    </source>
</evidence>
<organism evidence="18">
    <name type="scientific">freshwater metagenome</name>
    <dbReference type="NCBI Taxonomy" id="449393"/>
    <lineage>
        <taxon>unclassified sequences</taxon>
        <taxon>metagenomes</taxon>
        <taxon>ecological metagenomes</taxon>
    </lineage>
</organism>
<dbReference type="Pfam" id="PF06827">
    <property type="entry name" value="zf-FPG_IleRS"/>
    <property type="match status" value="1"/>
</dbReference>
<dbReference type="GO" id="GO:0006284">
    <property type="term" value="P:base-excision repair"/>
    <property type="evidence" value="ECO:0007669"/>
    <property type="project" value="InterPro"/>
</dbReference>
<keyword evidence="12" id="KW-0456">Lyase</keyword>
<dbReference type="Pfam" id="PF06831">
    <property type="entry name" value="H2TH"/>
    <property type="match status" value="1"/>
</dbReference>
<dbReference type="SMART" id="SM01232">
    <property type="entry name" value="H2TH"/>
    <property type="match status" value="1"/>
</dbReference>
<keyword evidence="7" id="KW-0863">Zinc-finger</keyword>
<dbReference type="NCBIfam" id="NF002211">
    <property type="entry name" value="PRK01103.1"/>
    <property type="match status" value="1"/>
</dbReference>
<keyword evidence="10" id="KW-0238">DNA-binding</keyword>
<evidence type="ECO:0000256" key="7">
    <source>
        <dbReference type="ARBA" id="ARBA00022771"/>
    </source>
</evidence>
<evidence type="ECO:0000313" key="18">
    <source>
        <dbReference type="EMBL" id="CAB4858017.1"/>
    </source>
</evidence>
<keyword evidence="5" id="KW-0479">Metal-binding</keyword>
<dbReference type="PANTHER" id="PTHR22993:SF9">
    <property type="entry name" value="FORMAMIDOPYRIMIDINE-DNA GLYCOSYLASE"/>
    <property type="match status" value="1"/>
</dbReference>
<proteinExistence type="inferred from homology"/>
<dbReference type="GO" id="GO:0003684">
    <property type="term" value="F:damaged DNA binding"/>
    <property type="evidence" value="ECO:0007669"/>
    <property type="project" value="InterPro"/>
</dbReference>
<dbReference type="SUPFAM" id="SSF57716">
    <property type="entry name" value="Glucocorticoid receptor-like (DNA-binding domain)"/>
    <property type="match status" value="1"/>
</dbReference>
<dbReference type="InterPro" id="IPR010663">
    <property type="entry name" value="Znf_FPG/IleRS"/>
</dbReference>
<comment type="catalytic activity">
    <reaction evidence="15">
        <text>2'-deoxyribonucleotide-(2'-deoxyribose 5'-phosphate)-2'-deoxyribonucleotide-DNA = a 3'-end 2'-deoxyribonucleotide-(2,3-dehydro-2,3-deoxyribose 5'-phosphate)-DNA + a 5'-end 5'-phospho-2'-deoxyribonucleoside-DNA + H(+)</text>
        <dbReference type="Rhea" id="RHEA:66592"/>
        <dbReference type="Rhea" id="RHEA-COMP:13180"/>
        <dbReference type="Rhea" id="RHEA-COMP:16897"/>
        <dbReference type="Rhea" id="RHEA-COMP:17067"/>
        <dbReference type="ChEBI" id="CHEBI:15378"/>
        <dbReference type="ChEBI" id="CHEBI:136412"/>
        <dbReference type="ChEBI" id="CHEBI:157695"/>
        <dbReference type="ChEBI" id="CHEBI:167181"/>
        <dbReference type="EC" id="4.2.99.18"/>
    </reaction>
</comment>
<evidence type="ECO:0000259" key="17">
    <source>
        <dbReference type="PROSITE" id="PS51068"/>
    </source>
</evidence>
<dbReference type="GO" id="GO:0008270">
    <property type="term" value="F:zinc ion binding"/>
    <property type="evidence" value="ECO:0007669"/>
    <property type="project" value="UniProtKB-KW"/>
</dbReference>
<accession>A0A6J7CI70</accession>
<keyword evidence="8" id="KW-0378">Hydrolase</keyword>
<dbReference type="InterPro" id="IPR010979">
    <property type="entry name" value="Ribosomal_uS13-like_H2TH"/>
</dbReference>
<dbReference type="InterPro" id="IPR012319">
    <property type="entry name" value="FPG_cat"/>
</dbReference>
<name>A0A6J7CI70_9ZZZZ</name>
<evidence type="ECO:0000256" key="3">
    <source>
        <dbReference type="ARBA" id="ARBA00009409"/>
    </source>
</evidence>
<keyword evidence="14" id="KW-0326">Glycosidase</keyword>
<keyword evidence="13" id="KW-0511">Multifunctional enzyme</keyword>
<dbReference type="CDD" id="cd08966">
    <property type="entry name" value="EcFpg-like_N"/>
    <property type="match status" value="1"/>
</dbReference>
<feature type="domain" description="Formamidopyrimidine-DNA glycosylase catalytic" evidence="17">
    <location>
        <begin position="2"/>
        <end position="113"/>
    </location>
</feature>
<evidence type="ECO:0000256" key="10">
    <source>
        <dbReference type="ARBA" id="ARBA00023125"/>
    </source>
</evidence>
<dbReference type="Gene3D" id="3.20.190.10">
    <property type="entry name" value="MutM-like, N-terminal"/>
    <property type="match status" value="1"/>
</dbReference>
<comment type="subunit">
    <text evidence="4">Monomer.</text>
</comment>
<dbReference type="AlphaFoldDB" id="A0A6J7CI70"/>
<keyword evidence="9" id="KW-0862">Zinc</keyword>
<dbReference type="InterPro" id="IPR015886">
    <property type="entry name" value="H2TH_FPG"/>
</dbReference>
<dbReference type="InterPro" id="IPR000214">
    <property type="entry name" value="Znf_DNA_glyclase/AP_lyase"/>
</dbReference>
<evidence type="ECO:0000256" key="15">
    <source>
        <dbReference type="ARBA" id="ARBA00044632"/>
    </source>
</evidence>
<comment type="catalytic activity">
    <reaction evidence="1">
        <text>Hydrolysis of DNA containing ring-opened 7-methylguanine residues, releasing 2,6-diamino-4-hydroxy-5-(N-methyl)formamidopyrimidine.</text>
        <dbReference type="EC" id="3.2.2.23"/>
    </reaction>
</comment>
<evidence type="ECO:0000256" key="9">
    <source>
        <dbReference type="ARBA" id="ARBA00022833"/>
    </source>
</evidence>
<protein>
    <submittedName>
        <fullName evidence="18">Unannotated protein</fullName>
    </submittedName>
</protein>
<dbReference type="SUPFAM" id="SSF81624">
    <property type="entry name" value="N-terminal domain of MutM-like DNA repair proteins"/>
    <property type="match status" value="1"/>
</dbReference>
<evidence type="ECO:0000256" key="5">
    <source>
        <dbReference type="ARBA" id="ARBA00022723"/>
    </source>
</evidence>
<dbReference type="InterPro" id="IPR020629">
    <property type="entry name" value="FPG_Glyclase"/>
</dbReference>
<dbReference type="PROSITE" id="PS51068">
    <property type="entry name" value="FPG_CAT"/>
    <property type="match status" value="1"/>
</dbReference>
<evidence type="ECO:0000256" key="2">
    <source>
        <dbReference type="ARBA" id="ARBA00001947"/>
    </source>
</evidence>
<evidence type="ECO:0000256" key="14">
    <source>
        <dbReference type="ARBA" id="ARBA00023295"/>
    </source>
</evidence>
<dbReference type="EMBL" id="CAFBLU010000001">
    <property type="protein sequence ID" value="CAB4858017.1"/>
    <property type="molecule type" value="Genomic_DNA"/>
</dbReference>
<evidence type="ECO:0000259" key="16">
    <source>
        <dbReference type="PROSITE" id="PS51066"/>
    </source>
</evidence>
<gene>
    <name evidence="18" type="ORF">UFOPK3444_00012</name>
</gene>
<dbReference type="Pfam" id="PF01149">
    <property type="entry name" value="Fapy_DNA_glyco"/>
    <property type="match status" value="1"/>
</dbReference>
<evidence type="ECO:0000256" key="1">
    <source>
        <dbReference type="ARBA" id="ARBA00001668"/>
    </source>
</evidence>
<comment type="cofactor">
    <cofactor evidence="2">
        <name>Zn(2+)</name>
        <dbReference type="ChEBI" id="CHEBI:29105"/>
    </cofactor>
</comment>
<sequence length="280" mass="31163">MPELPEVETVVRRLRPTLLGREIEAVEVLDPRFCTPASPERFEGSLSGVTVTEVGRRGKYIVVALSSAQTLLMHLRMTGTLLIDPVVVQGHERLRLNLSGGVTVVFNDPRRFGTGHLLESADVDSYFSSRLGLEPFDRDFTADHFFSLTRDRRSPLKNFLLDQKLVAGIGNIYADEALFRARLHPLRMPRGVTREQAAQLRLGIIDALQAGIDAGGATIDDFRDPDGAWGAYQSEFLVHRREGQGCPECGNVIVRFKVGGRSTYCCEQCQPRPSRVKVSR</sequence>
<dbReference type="InterPro" id="IPR035937">
    <property type="entry name" value="FPG_N"/>
</dbReference>
<evidence type="ECO:0000256" key="13">
    <source>
        <dbReference type="ARBA" id="ARBA00023268"/>
    </source>
</evidence>
<evidence type="ECO:0000256" key="6">
    <source>
        <dbReference type="ARBA" id="ARBA00022763"/>
    </source>
</evidence>
<keyword evidence="6" id="KW-0227">DNA damage</keyword>
<evidence type="ECO:0000256" key="4">
    <source>
        <dbReference type="ARBA" id="ARBA00011245"/>
    </source>
</evidence>
<dbReference type="GO" id="GO:0140078">
    <property type="term" value="F:class I DNA-(apurinic or apyrimidinic site) endonuclease activity"/>
    <property type="evidence" value="ECO:0007669"/>
    <property type="project" value="UniProtKB-EC"/>
</dbReference>
<evidence type="ECO:0000256" key="12">
    <source>
        <dbReference type="ARBA" id="ARBA00023239"/>
    </source>
</evidence>